<proteinExistence type="predicted"/>
<dbReference type="InterPro" id="IPR052957">
    <property type="entry name" value="Auxin_embryo_med"/>
</dbReference>
<dbReference type="Proteomes" id="UP001642482">
    <property type="component" value="Unassembled WGS sequence"/>
</dbReference>
<feature type="compositionally biased region" description="Polar residues" evidence="1">
    <location>
        <begin position="1035"/>
        <end position="1062"/>
    </location>
</feature>
<dbReference type="NCBIfam" id="NF047352">
    <property type="entry name" value="P_loop_sacsin"/>
    <property type="match status" value="1"/>
</dbReference>
<keyword evidence="3" id="KW-1185">Reference proteome</keyword>
<comment type="caution">
    <text evidence="2">The sequence shown here is derived from an EMBL/GenBank/DDBJ whole genome shotgun (WGS) entry which is preliminary data.</text>
</comment>
<feature type="compositionally biased region" description="Acidic residues" evidence="1">
    <location>
        <begin position="1023"/>
        <end position="1034"/>
    </location>
</feature>
<evidence type="ECO:0000313" key="3">
    <source>
        <dbReference type="Proteomes" id="UP001642482"/>
    </source>
</evidence>
<accession>A0ABP0AYV7</accession>
<name>A0ABP0AYV7_9PEZI</name>
<sequence length="1276" mass="144723">MSGRAEAKEIVKEMGKQNGYISDELLATMRMALPKKDFDEILEALGNLKHKAAISVKTLAQNLYSSSAKFVFELLQNYDDNNYSSANGPPSVEFHIYADRIVASCNEEGFTAENVKAICGVGQSSKKQTRSQLAGDMGYTGEKGIGFKSVFMAAEEVHIQSGNYSFRFKYAKGDSGLGMTTPIWTDHDEELDDKLSHITLTLRSDGRPGDAARRQEIIHEQFHNIHDSILLFMKKLQHIKVSFYDPDERVTSTTDFSIDRQSRRTAVKKSITTYDEGRGKVEDVVKSYIMIKHIVKNLAPSENRKELDGESNTVTNGVVVLGFPVDEQSVPVLQNEHIFAFLPVKQMGFKFLIHADFVTQANREDIITTSDRNRGLGRGIAEAFIKAILEFLDHYKLQFQWMRYLPHDNDYPWDGFWKSVIGDIRNRLAQTPIMLPAIFMTPRLIRDSRRLLPSMLDSKGAPLIPDIQPRRYLSQGYESKDLLLLKDYGLEDMSISDWVELVSHDLASGRVAFNSNELIYMPETETEYATWYKRDECVWEAPVDMRNIFPIARRCEKEYPKLYAEENSNLQNFFSRTLKIRDANWHDFVSELIYMYNEDIFDFEKADGLYTSLSECYQSLPDDELRKLKKYFLERRLIYVADEEDPDDGKWYSPETCLWASATKIRGMVTLNDIYPDLKTFFVDGLGVQTMTAKMVYDKLIGPELTVDETKQTIHTFNSLLENNAVGRDMDPAAVFEKKVFPVRLPGGAVRLCQGNDHFALVDRQSLADQFSAQAKFLDFDLDEVRSLLPFIEWVGLKNKYLSQIVKEISGVAGDDRRPILLRDRDIRNKARALFSLAVAYRSPRTGDSRDKSFYALLRHAETIEIDRITSELHLHQDGKVLKVERAAATFHIQEDEESLKFYVPQNEILQELCFNTTLPQNICLWLMTNPRTQIVDPIMPSMVSAALAILSAKRTVIEGILDHNGIKMAPVPEGEEDEEEEEVEAPQQFIEEADSIEQVDEVVATSQPLLSVPRQRVLTFDSDESAGDSDDDQTIFSSSQTPFRRQSQSRSGWLGPSGSNIPYTYTPPTTNTTVTDDEELYISDLLARTRISSRAASSVPQAPSPTPQDNSYTVILNRLVEAAGKGVIPTLGNVFMSIMPSTGVQRDNKWFRDATLDEKYKKIGAAGELFVSAARRNKGHMIASQSSHLPGFSLGNWQSTIRGYARSHTLYSNIENWVGEETADITYNDVEGTLTALLIEKGYLASDVWSSARPFYYIEVKTTVNRDVGTPFFMK</sequence>
<feature type="region of interest" description="Disordered" evidence="1">
    <location>
        <begin position="1023"/>
        <end position="1075"/>
    </location>
</feature>
<reference evidence="2 3" key="1">
    <citation type="submission" date="2024-01" db="EMBL/GenBank/DDBJ databases">
        <authorList>
            <person name="Allen C."/>
            <person name="Tagirdzhanova G."/>
        </authorList>
    </citation>
    <scope>NUCLEOTIDE SEQUENCE [LARGE SCALE GENOMIC DNA]</scope>
</reference>
<organism evidence="2 3">
    <name type="scientific">Sporothrix eucalyptigena</name>
    <dbReference type="NCBI Taxonomy" id="1812306"/>
    <lineage>
        <taxon>Eukaryota</taxon>
        <taxon>Fungi</taxon>
        <taxon>Dikarya</taxon>
        <taxon>Ascomycota</taxon>
        <taxon>Pezizomycotina</taxon>
        <taxon>Sordariomycetes</taxon>
        <taxon>Sordariomycetidae</taxon>
        <taxon>Ophiostomatales</taxon>
        <taxon>Ophiostomataceae</taxon>
        <taxon>Sporothrix</taxon>
    </lineage>
</organism>
<dbReference type="InterPro" id="IPR036890">
    <property type="entry name" value="HATPase_C_sf"/>
</dbReference>
<protein>
    <submittedName>
        <fullName evidence="2">Uncharacterized protein</fullName>
    </submittedName>
</protein>
<dbReference type="EMBL" id="CAWUHD010000009">
    <property type="protein sequence ID" value="CAK7212485.1"/>
    <property type="molecule type" value="Genomic_DNA"/>
</dbReference>
<dbReference type="Gene3D" id="3.30.565.10">
    <property type="entry name" value="Histidine kinase-like ATPase, C-terminal domain"/>
    <property type="match status" value="1"/>
</dbReference>
<dbReference type="SUPFAM" id="SSF55874">
    <property type="entry name" value="ATPase domain of HSP90 chaperone/DNA topoisomerase II/histidine kinase"/>
    <property type="match status" value="1"/>
</dbReference>
<gene>
    <name evidence="2" type="ORF">SEUCBS140593_001519</name>
</gene>
<dbReference type="PANTHER" id="PTHR32387">
    <property type="entry name" value="WU:FJ29H11"/>
    <property type="match status" value="1"/>
</dbReference>
<feature type="compositionally biased region" description="Low complexity" evidence="1">
    <location>
        <begin position="1063"/>
        <end position="1075"/>
    </location>
</feature>
<evidence type="ECO:0000256" key="1">
    <source>
        <dbReference type="SAM" id="MobiDB-lite"/>
    </source>
</evidence>
<evidence type="ECO:0000313" key="2">
    <source>
        <dbReference type="EMBL" id="CAK7212485.1"/>
    </source>
</evidence>
<dbReference type="PANTHER" id="PTHR32387:SF0">
    <property type="entry name" value="PROTEIN NO VEIN"/>
    <property type="match status" value="1"/>
</dbReference>